<keyword evidence="4" id="KW-1185">Reference proteome</keyword>
<proteinExistence type="predicted"/>
<feature type="compositionally biased region" description="Low complexity" evidence="2">
    <location>
        <begin position="185"/>
        <end position="198"/>
    </location>
</feature>
<feature type="coiled-coil region" evidence="1">
    <location>
        <begin position="81"/>
        <end position="129"/>
    </location>
</feature>
<dbReference type="PANTHER" id="PTHR33701:SF2">
    <property type="entry name" value="TRANSMEMBRANE PROTEIN"/>
    <property type="match status" value="1"/>
</dbReference>
<dbReference type="PANTHER" id="PTHR33701">
    <property type="entry name" value="TRANSMEMBRANE PROTEIN"/>
    <property type="match status" value="1"/>
</dbReference>
<feature type="compositionally biased region" description="Basic and acidic residues" evidence="2">
    <location>
        <begin position="219"/>
        <end position="238"/>
    </location>
</feature>
<evidence type="ECO:0000313" key="4">
    <source>
        <dbReference type="Proteomes" id="UP001279734"/>
    </source>
</evidence>
<organism evidence="3 4">
    <name type="scientific">Nepenthes gracilis</name>
    <name type="common">Slender pitcher plant</name>
    <dbReference type="NCBI Taxonomy" id="150966"/>
    <lineage>
        <taxon>Eukaryota</taxon>
        <taxon>Viridiplantae</taxon>
        <taxon>Streptophyta</taxon>
        <taxon>Embryophyta</taxon>
        <taxon>Tracheophyta</taxon>
        <taxon>Spermatophyta</taxon>
        <taxon>Magnoliopsida</taxon>
        <taxon>eudicotyledons</taxon>
        <taxon>Gunneridae</taxon>
        <taxon>Pentapetalae</taxon>
        <taxon>Caryophyllales</taxon>
        <taxon>Nepenthaceae</taxon>
        <taxon>Nepenthes</taxon>
    </lineage>
</organism>
<feature type="region of interest" description="Disordered" evidence="2">
    <location>
        <begin position="131"/>
        <end position="283"/>
    </location>
</feature>
<sequence length="347" mass="39543">MNSGSWEERWEFPLSQLLSEIERRRPQIINFLLERATKDGRKRLVLTLQTQQWREKKMEGEEVLRTVECLRGRLLAERQASRAAKENAEFMANKVNELEDKLRMEFKARKKAQKKLNLLKNKLKSLNISYISEDSDPSSSSENYESPCIYESKSQTTSSVKLGTPEQAEKIDPPIPSQIFERKFQNSSSSNGSQGSSSIDEQSMQKSVQSRLPNPSDEDPSHENIKLNHESADLERESQSIQDPSRKNLKLNRKTSDSGADGSGFKSSTMEMENNEDKNEKTQEDHLVDDSMALVPVISLTGSEIPAKMEVKITDESVREVLETLRDIREKLQISMEMNQSAKISAK</sequence>
<evidence type="ECO:0000256" key="1">
    <source>
        <dbReference type="SAM" id="Coils"/>
    </source>
</evidence>
<reference evidence="3" key="1">
    <citation type="submission" date="2023-05" db="EMBL/GenBank/DDBJ databases">
        <title>Nepenthes gracilis genome sequencing.</title>
        <authorList>
            <person name="Fukushima K."/>
        </authorList>
    </citation>
    <scope>NUCLEOTIDE SEQUENCE</scope>
    <source>
        <strain evidence="3">SING2019-196</strain>
    </source>
</reference>
<comment type="caution">
    <text evidence="3">The sequence shown here is derived from an EMBL/GenBank/DDBJ whole genome shotgun (WGS) entry which is preliminary data.</text>
</comment>
<gene>
    <name evidence="3" type="ORF">Nepgr_028260</name>
</gene>
<feature type="compositionally biased region" description="Low complexity" evidence="2">
    <location>
        <begin position="131"/>
        <end position="147"/>
    </location>
</feature>
<protein>
    <submittedName>
        <fullName evidence="3">Uncharacterized protein</fullName>
    </submittedName>
</protein>
<dbReference type="EMBL" id="BSYO01000031">
    <property type="protein sequence ID" value="GMH26417.1"/>
    <property type="molecule type" value="Genomic_DNA"/>
</dbReference>
<feature type="compositionally biased region" description="Polar residues" evidence="2">
    <location>
        <begin position="199"/>
        <end position="213"/>
    </location>
</feature>
<keyword evidence="1" id="KW-0175">Coiled coil</keyword>
<feature type="compositionally biased region" description="Polar residues" evidence="2">
    <location>
        <begin position="152"/>
        <end position="161"/>
    </location>
</feature>
<evidence type="ECO:0000313" key="3">
    <source>
        <dbReference type="EMBL" id="GMH26417.1"/>
    </source>
</evidence>
<accession>A0AAD3TDC1</accession>
<evidence type="ECO:0000256" key="2">
    <source>
        <dbReference type="SAM" id="MobiDB-lite"/>
    </source>
</evidence>
<name>A0AAD3TDC1_NEPGR</name>
<dbReference type="Proteomes" id="UP001279734">
    <property type="component" value="Unassembled WGS sequence"/>
</dbReference>
<dbReference type="AlphaFoldDB" id="A0AAD3TDC1"/>